<reference evidence="7" key="2">
    <citation type="submission" date="2025-09" db="UniProtKB">
        <authorList>
            <consortium name="Ensembl"/>
        </authorList>
    </citation>
    <scope>IDENTIFICATION</scope>
</reference>
<evidence type="ECO:0000256" key="4">
    <source>
        <dbReference type="PROSITE-ProRule" id="PRU00175"/>
    </source>
</evidence>
<evidence type="ECO:0000256" key="1">
    <source>
        <dbReference type="ARBA" id="ARBA00022723"/>
    </source>
</evidence>
<dbReference type="Ensembl" id="ENSOSIT00000036272.1">
    <property type="protein sequence ID" value="ENSOSIP00000034421.1"/>
    <property type="gene ID" value="ENSOSIG00000017292.1"/>
</dbReference>
<dbReference type="PANTHER" id="PTHR25465">
    <property type="entry name" value="B-BOX DOMAIN CONTAINING"/>
    <property type="match status" value="1"/>
</dbReference>
<dbReference type="InterPro" id="IPR013083">
    <property type="entry name" value="Znf_RING/FYVE/PHD"/>
</dbReference>
<organism evidence="7 8">
    <name type="scientific">Oryzias sinensis</name>
    <name type="common">Chinese medaka</name>
    <dbReference type="NCBI Taxonomy" id="183150"/>
    <lineage>
        <taxon>Eukaryota</taxon>
        <taxon>Metazoa</taxon>
        <taxon>Chordata</taxon>
        <taxon>Craniata</taxon>
        <taxon>Vertebrata</taxon>
        <taxon>Euteleostomi</taxon>
        <taxon>Actinopterygii</taxon>
        <taxon>Neopterygii</taxon>
        <taxon>Teleostei</taxon>
        <taxon>Neoteleostei</taxon>
        <taxon>Acanthomorphata</taxon>
        <taxon>Ovalentaria</taxon>
        <taxon>Atherinomorphae</taxon>
        <taxon>Beloniformes</taxon>
        <taxon>Adrianichthyidae</taxon>
        <taxon>Oryziinae</taxon>
        <taxon>Oryzias</taxon>
    </lineage>
</organism>
<protein>
    <recommendedName>
        <fullName evidence="6">RING-type domain-containing protein</fullName>
    </recommendedName>
</protein>
<proteinExistence type="predicted"/>
<dbReference type="InterPro" id="IPR017907">
    <property type="entry name" value="Znf_RING_CS"/>
</dbReference>
<evidence type="ECO:0000256" key="3">
    <source>
        <dbReference type="ARBA" id="ARBA00022833"/>
    </source>
</evidence>
<sequence length="130" mass="14232">MGLTHDAHRGSQLSQRRGEMEQKRVNLNGAAFSCSICLDLLDTPVTIPCGHSYCLVCIKGFWEGKVNDSRSCPQCRETFTSEPALVKNTMLAALTEELQKIGICSPAAEHHYAGAEDVACDKNKMLECCP</sequence>
<feature type="domain" description="RING-type" evidence="6">
    <location>
        <begin position="34"/>
        <end position="76"/>
    </location>
</feature>
<dbReference type="InterPro" id="IPR051051">
    <property type="entry name" value="E3_ubiq-ligase_TRIM/RNF"/>
</dbReference>
<reference evidence="7" key="1">
    <citation type="submission" date="2025-08" db="UniProtKB">
        <authorList>
            <consortium name="Ensembl"/>
        </authorList>
    </citation>
    <scope>IDENTIFICATION</scope>
</reference>
<accession>A0A8C7YXL6</accession>
<dbReference type="SMART" id="SM00184">
    <property type="entry name" value="RING"/>
    <property type="match status" value="1"/>
</dbReference>
<keyword evidence="3" id="KW-0862">Zinc</keyword>
<evidence type="ECO:0000313" key="7">
    <source>
        <dbReference type="Ensembl" id="ENSOSIP00000034421.1"/>
    </source>
</evidence>
<dbReference type="PROSITE" id="PS50089">
    <property type="entry name" value="ZF_RING_2"/>
    <property type="match status" value="1"/>
</dbReference>
<name>A0A8C7YXL6_9TELE</name>
<dbReference type="Gene3D" id="3.30.40.10">
    <property type="entry name" value="Zinc/RING finger domain, C3HC4 (zinc finger)"/>
    <property type="match status" value="1"/>
</dbReference>
<dbReference type="InterPro" id="IPR001841">
    <property type="entry name" value="Znf_RING"/>
</dbReference>
<evidence type="ECO:0000259" key="6">
    <source>
        <dbReference type="PROSITE" id="PS50089"/>
    </source>
</evidence>
<evidence type="ECO:0000256" key="5">
    <source>
        <dbReference type="SAM" id="MobiDB-lite"/>
    </source>
</evidence>
<dbReference type="PROSITE" id="PS00518">
    <property type="entry name" value="ZF_RING_1"/>
    <property type="match status" value="1"/>
</dbReference>
<dbReference type="Proteomes" id="UP000694383">
    <property type="component" value="Unplaced"/>
</dbReference>
<keyword evidence="2 4" id="KW-0863">Zinc-finger</keyword>
<dbReference type="GeneTree" id="ENSGT01150000286922"/>
<dbReference type="GO" id="GO:0008270">
    <property type="term" value="F:zinc ion binding"/>
    <property type="evidence" value="ECO:0007669"/>
    <property type="project" value="UniProtKB-KW"/>
</dbReference>
<keyword evidence="1" id="KW-0479">Metal-binding</keyword>
<dbReference type="Pfam" id="PF15227">
    <property type="entry name" value="zf-C3HC4_4"/>
    <property type="match status" value="1"/>
</dbReference>
<dbReference type="SUPFAM" id="SSF57850">
    <property type="entry name" value="RING/U-box"/>
    <property type="match status" value="1"/>
</dbReference>
<feature type="region of interest" description="Disordered" evidence="5">
    <location>
        <begin position="1"/>
        <end position="20"/>
    </location>
</feature>
<keyword evidence="8" id="KW-1185">Reference proteome</keyword>
<evidence type="ECO:0000313" key="8">
    <source>
        <dbReference type="Proteomes" id="UP000694383"/>
    </source>
</evidence>
<dbReference type="AlphaFoldDB" id="A0A8C7YXL6"/>
<dbReference type="PANTHER" id="PTHR25465:SF5">
    <property type="entry name" value="E3 UBIQUITIN_ISG15 LIGASE TRIM25-RELATED"/>
    <property type="match status" value="1"/>
</dbReference>
<evidence type="ECO:0000256" key="2">
    <source>
        <dbReference type="ARBA" id="ARBA00022771"/>
    </source>
</evidence>